<accession>A0ABP4BCV4</accession>
<gene>
    <name evidence="1" type="ORF">GCM10009554_43830</name>
</gene>
<sequence>MTQASFRTPSDIKAYGTLPDAYAPPAAPAASNTITATTITPRRRLTALSPALAEPLEHRHDKAMHYTGALVPPNAAIEHHGP</sequence>
<dbReference type="Proteomes" id="UP001500542">
    <property type="component" value="Unassembled WGS sequence"/>
</dbReference>
<organism evidence="1 2">
    <name type="scientific">Kribbella koreensis</name>
    <dbReference type="NCBI Taxonomy" id="57909"/>
    <lineage>
        <taxon>Bacteria</taxon>
        <taxon>Bacillati</taxon>
        <taxon>Actinomycetota</taxon>
        <taxon>Actinomycetes</taxon>
        <taxon>Propionibacteriales</taxon>
        <taxon>Kribbellaceae</taxon>
        <taxon>Kribbella</taxon>
    </lineage>
</organism>
<keyword evidence="2" id="KW-1185">Reference proteome</keyword>
<protein>
    <submittedName>
        <fullName evidence="1">Uncharacterized protein</fullName>
    </submittedName>
</protein>
<reference evidence="2" key="1">
    <citation type="journal article" date="2019" name="Int. J. Syst. Evol. Microbiol.">
        <title>The Global Catalogue of Microorganisms (GCM) 10K type strain sequencing project: providing services to taxonomists for standard genome sequencing and annotation.</title>
        <authorList>
            <consortium name="The Broad Institute Genomics Platform"/>
            <consortium name="The Broad Institute Genome Sequencing Center for Infectious Disease"/>
            <person name="Wu L."/>
            <person name="Ma J."/>
        </authorList>
    </citation>
    <scope>NUCLEOTIDE SEQUENCE [LARGE SCALE GENOMIC DNA]</scope>
    <source>
        <strain evidence="2">JCM 10977</strain>
    </source>
</reference>
<proteinExistence type="predicted"/>
<evidence type="ECO:0000313" key="2">
    <source>
        <dbReference type="Proteomes" id="UP001500542"/>
    </source>
</evidence>
<comment type="caution">
    <text evidence="1">The sequence shown here is derived from an EMBL/GenBank/DDBJ whole genome shotgun (WGS) entry which is preliminary data.</text>
</comment>
<dbReference type="EMBL" id="BAAAHK010000009">
    <property type="protein sequence ID" value="GAA0947192.1"/>
    <property type="molecule type" value="Genomic_DNA"/>
</dbReference>
<evidence type="ECO:0000313" key="1">
    <source>
        <dbReference type="EMBL" id="GAA0947192.1"/>
    </source>
</evidence>
<name>A0ABP4BCV4_9ACTN</name>